<accession>A8BYV1</accession>
<dbReference type="GO" id="GO:0006897">
    <property type="term" value="P:endocytosis"/>
    <property type="evidence" value="ECO:0000318"/>
    <property type="project" value="GO_Central"/>
</dbReference>
<feature type="compositionally biased region" description="Acidic residues" evidence="5">
    <location>
        <begin position="326"/>
        <end position="336"/>
    </location>
</feature>
<dbReference type="SMART" id="SM00220">
    <property type="entry name" value="S_TKc"/>
    <property type="match status" value="1"/>
</dbReference>
<organism evidence="6 7">
    <name type="scientific">Giardia intestinalis (strain ATCC 50803 / WB clone C6)</name>
    <name type="common">Giardia lamblia</name>
    <dbReference type="NCBI Taxonomy" id="184922"/>
    <lineage>
        <taxon>Eukaryota</taxon>
        <taxon>Metamonada</taxon>
        <taxon>Diplomonadida</taxon>
        <taxon>Hexamitidae</taxon>
        <taxon>Giardiinae</taxon>
        <taxon>Giardia</taxon>
    </lineage>
</organism>
<sequence length="401" mass="46484">MTDLRIAGKYQLHYRIGRGAFGELYRGVNLATGEDVAIKLEPIDAKPPQLLYESKLYKILVGGVGIPYIYHYAPEGEYNVLVMDLLGPSLEDLFTACNRHFSLKTVLMLADQMITRVEFLHLKNFLHRDIKPDNFLIGLGRRKTTVYIIDFGLAKRYMVGNTHIPYREHKSLTGTARYCSINTHLGLEQSRRDDLEALAYVFLYFLRGFLPWQGLKANTKRQKYEKILEKKLSSPIESLTRGQPTEFAAYLHYTRALRFDDRPDYAYLRKIFRELFVREGFSYDYVFDWTLLGIDVDKYHENKLRGKELNPNADGKKKGSDSGAENGDDDADDKDDKDDKGEKKKKDKDKDDDDSEDGAKRSERRSRRGSMRGEDHSTKDEKRKKTDSHRNSKRFGGDFHF</sequence>
<dbReference type="STRING" id="184922.A8BYV1"/>
<keyword evidence="6" id="KW-0418">Kinase</keyword>
<dbReference type="GO" id="GO:0005524">
    <property type="term" value="F:ATP binding"/>
    <property type="evidence" value="ECO:0007669"/>
    <property type="project" value="UniProtKB-UniRule"/>
</dbReference>
<keyword evidence="2 4" id="KW-0547">Nucleotide-binding</keyword>
<keyword evidence="7" id="KW-1185">Reference proteome</keyword>
<comment type="caution">
    <text evidence="6">The sequence shown here is derived from an EMBL/GenBank/DDBJ whole genome shotgun (WGS) entry which is preliminary data.</text>
</comment>
<evidence type="ECO:0000313" key="7">
    <source>
        <dbReference type="Proteomes" id="UP000001548"/>
    </source>
</evidence>
<evidence type="ECO:0000256" key="4">
    <source>
        <dbReference type="RuleBase" id="RU000304"/>
    </source>
</evidence>
<comment type="similarity">
    <text evidence="4">Belongs to the protein kinase superfamily.</text>
</comment>
<dbReference type="GeneID" id="5697008"/>
<dbReference type="GO" id="GO:0004674">
    <property type="term" value="F:protein serine/threonine kinase activity"/>
    <property type="evidence" value="ECO:0000318"/>
    <property type="project" value="GO_Central"/>
</dbReference>
<evidence type="ECO:0000256" key="2">
    <source>
        <dbReference type="ARBA" id="ARBA00022741"/>
    </source>
</evidence>
<dbReference type="FunCoup" id="A8BYV1">
    <property type="interactions" value="216"/>
</dbReference>
<dbReference type="InterPro" id="IPR017441">
    <property type="entry name" value="Protein_kinase_ATP_BS"/>
</dbReference>
<dbReference type="AlphaFoldDB" id="A8BYV1"/>
<dbReference type="FunFam" id="1.10.510.10:FF:000596">
    <property type="entry name" value="CK1 family protein kinase"/>
    <property type="match status" value="1"/>
</dbReference>
<reference evidence="6 7" key="1">
    <citation type="journal article" date="2007" name="Science">
        <title>Genomic minimalism in the early diverging intestinal parasite Giardia lamblia.</title>
        <authorList>
            <person name="Morrison H.G."/>
            <person name="McArthur A.G."/>
            <person name="Gillin F.D."/>
            <person name="Aley S.B."/>
            <person name="Adam R.D."/>
            <person name="Olsen G.J."/>
            <person name="Best A.A."/>
            <person name="Cande W.Z."/>
            <person name="Chen F."/>
            <person name="Cipriano M.J."/>
            <person name="Davids B.J."/>
            <person name="Dawson S.C."/>
            <person name="Elmendorf H.G."/>
            <person name="Hehl A.B."/>
            <person name="Holder M.E."/>
            <person name="Huse S.M."/>
            <person name="Kim U.U."/>
            <person name="Lasek-Nesselquist E."/>
            <person name="Manning G."/>
            <person name="Nigam A."/>
            <person name="Nixon J.E."/>
            <person name="Palm D."/>
            <person name="Passamaneck N.E."/>
            <person name="Prabhu A."/>
            <person name="Reich C.I."/>
            <person name="Reiner D.S."/>
            <person name="Samuelson J."/>
            <person name="Svard S.G."/>
            <person name="Sogin M.L."/>
        </authorList>
    </citation>
    <scope>NUCLEOTIDE SEQUENCE [LARGE SCALE GENOMIC DNA]</scope>
    <source>
        <strain evidence="6 7">WB C6</strain>
    </source>
</reference>
<evidence type="ECO:0000313" key="6">
    <source>
        <dbReference type="EMBL" id="KAE8302655.1"/>
    </source>
</evidence>
<evidence type="ECO:0000256" key="1">
    <source>
        <dbReference type="ARBA" id="ARBA00012513"/>
    </source>
</evidence>
<dbReference type="PROSITE" id="PS50011">
    <property type="entry name" value="PROTEIN_KINASE_DOM"/>
    <property type="match status" value="1"/>
</dbReference>
<feature type="region of interest" description="Disordered" evidence="5">
    <location>
        <begin position="306"/>
        <end position="401"/>
    </location>
</feature>
<dbReference type="EC" id="2.7.11.1" evidence="1"/>
<dbReference type="EMBL" id="AACB03000003">
    <property type="protein sequence ID" value="KAE8302655.1"/>
    <property type="molecule type" value="Genomic_DNA"/>
</dbReference>
<keyword evidence="6" id="KW-0808">Transferase</keyword>
<protein>
    <recommendedName>
        <fullName evidence="1">non-specific serine/threonine protein kinase</fullName>
        <ecNumber evidence="1">2.7.11.1</ecNumber>
    </recommendedName>
</protein>
<dbReference type="GO" id="GO:0005634">
    <property type="term" value="C:nucleus"/>
    <property type="evidence" value="ECO:0000318"/>
    <property type="project" value="GO_Central"/>
</dbReference>
<dbReference type="SMR" id="A8BYV1"/>
<dbReference type="GO" id="GO:0005737">
    <property type="term" value="C:cytoplasm"/>
    <property type="evidence" value="ECO:0000318"/>
    <property type="project" value="GO_Central"/>
</dbReference>
<keyword evidence="3 4" id="KW-0067">ATP-binding</keyword>
<dbReference type="OMA" id="IFDWTFL"/>
<dbReference type="GO" id="GO:0007165">
    <property type="term" value="P:signal transduction"/>
    <property type="evidence" value="ECO:0000318"/>
    <property type="project" value="GO_Central"/>
</dbReference>
<dbReference type="RefSeq" id="XP_001704140.1">
    <property type="nucleotide sequence ID" value="XM_001704088.1"/>
</dbReference>
<dbReference type="Pfam" id="PF00069">
    <property type="entry name" value="Pkinase"/>
    <property type="match status" value="1"/>
</dbReference>
<dbReference type="PROSITE" id="PS00107">
    <property type="entry name" value="PROTEIN_KINASE_ATP"/>
    <property type="match status" value="1"/>
</dbReference>
<feature type="compositionally biased region" description="Basic and acidic residues" evidence="5">
    <location>
        <begin position="306"/>
        <end position="320"/>
    </location>
</feature>
<dbReference type="VEuPathDB" id="GiardiaDB:GL50803_7537"/>
<dbReference type="HOGENOM" id="CLU_019279_2_0_1"/>
<dbReference type="SUPFAM" id="SSF56112">
    <property type="entry name" value="Protein kinase-like (PK-like)"/>
    <property type="match status" value="1"/>
</dbReference>
<dbReference type="Gene3D" id="1.10.510.10">
    <property type="entry name" value="Transferase(Phosphotransferase) domain 1"/>
    <property type="match status" value="1"/>
</dbReference>
<dbReference type="InterPro" id="IPR011009">
    <property type="entry name" value="Kinase-like_dom_sf"/>
</dbReference>
<keyword evidence="4" id="KW-0723">Serine/threonine-protein kinase</keyword>
<feature type="compositionally biased region" description="Basic and acidic residues" evidence="5">
    <location>
        <begin position="371"/>
        <end position="401"/>
    </location>
</feature>
<gene>
    <name evidence="6" type="ORF">GL50803_007537</name>
</gene>
<dbReference type="Proteomes" id="UP000001548">
    <property type="component" value="Unassembled WGS sequence"/>
</dbReference>
<evidence type="ECO:0000256" key="5">
    <source>
        <dbReference type="SAM" id="MobiDB-lite"/>
    </source>
</evidence>
<dbReference type="PANTHER" id="PTHR11909">
    <property type="entry name" value="CASEIN KINASE-RELATED"/>
    <property type="match status" value="1"/>
</dbReference>
<proteinExistence type="inferred from homology"/>
<dbReference type="InterPro" id="IPR000719">
    <property type="entry name" value="Prot_kinase_dom"/>
</dbReference>
<dbReference type="InterPro" id="IPR050235">
    <property type="entry name" value="CK1_Ser-Thr_kinase"/>
</dbReference>
<name>A8BYV1_GIAIC</name>
<dbReference type="PROSITE" id="PS00108">
    <property type="entry name" value="PROTEIN_KINASE_ST"/>
    <property type="match status" value="1"/>
</dbReference>
<dbReference type="InterPro" id="IPR008271">
    <property type="entry name" value="Ser/Thr_kinase_AS"/>
</dbReference>
<evidence type="ECO:0000256" key="3">
    <source>
        <dbReference type="ARBA" id="ARBA00022840"/>
    </source>
</evidence>
<dbReference type="KEGG" id="gla:GL50803_007537"/>